<dbReference type="RefSeq" id="XP_002108145.1">
    <property type="nucleotide sequence ID" value="XM_002108109.1"/>
</dbReference>
<dbReference type="GO" id="GO:0006508">
    <property type="term" value="P:proteolysis"/>
    <property type="evidence" value="ECO:0000318"/>
    <property type="project" value="GO_Central"/>
</dbReference>
<evidence type="ECO:0000256" key="11">
    <source>
        <dbReference type="RuleBase" id="RU364040"/>
    </source>
</evidence>
<dbReference type="Gene3D" id="2.60.40.1910">
    <property type="match status" value="1"/>
</dbReference>
<evidence type="ECO:0000256" key="3">
    <source>
        <dbReference type="ARBA" id="ARBA00022670"/>
    </source>
</evidence>
<evidence type="ECO:0000256" key="10">
    <source>
        <dbReference type="PIRSR" id="PIRSR634016-4"/>
    </source>
</evidence>
<evidence type="ECO:0000256" key="5">
    <source>
        <dbReference type="ARBA" id="ARBA00022801"/>
    </source>
</evidence>
<evidence type="ECO:0000256" key="2">
    <source>
        <dbReference type="ARBA" id="ARBA00022438"/>
    </source>
</evidence>
<dbReference type="GO" id="GO:0043171">
    <property type="term" value="P:peptide catabolic process"/>
    <property type="evidence" value="ECO:0000318"/>
    <property type="project" value="GO_Central"/>
</dbReference>
<feature type="binding site" evidence="9">
    <location>
        <position position="347"/>
    </location>
    <ligand>
        <name>Zn(2+)</name>
        <dbReference type="ChEBI" id="CHEBI:29105"/>
        <note>catalytic</note>
    </ligand>
</feature>
<dbReference type="Gene3D" id="2.60.40.1730">
    <property type="entry name" value="tricorn interacting facor f3 domain"/>
    <property type="match status" value="1"/>
</dbReference>
<dbReference type="EC" id="3.4.11.-" evidence="11"/>
<protein>
    <recommendedName>
        <fullName evidence="11">Aminopeptidase</fullName>
        <ecNumber evidence="11">3.4.11.-</ecNumber>
    </recommendedName>
</protein>
<keyword evidence="16" id="KW-1185">Reference proteome</keyword>
<dbReference type="GO" id="GO:0070006">
    <property type="term" value="F:metalloaminopeptidase activity"/>
    <property type="evidence" value="ECO:0000318"/>
    <property type="project" value="GO_Central"/>
</dbReference>
<feature type="binding site" evidence="9">
    <location>
        <position position="366"/>
    </location>
    <ligand>
        <name>Zn(2+)</name>
        <dbReference type="ChEBI" id="CHEBI:29105"/>
        <note>catalytic</note>
    </ligand>
</feature>
<comment type="cofactor">
    <cofactor evidence="9 11">
        <name>Zn(2+)</name>
        <dbReference type="ChEBI" id="CHEBI:29105"/>
    </cofactor>
    <text evidence="9 11">Binds 1 zinc ion per subunit.</text>
</comment>
<dbReference type="InterPro" id="IPR001930">
    <property type="entry name" value="Peptidase_M1"/>
</dbReference>
<evidence type="ECO:0000313" key="15">
    <source>
        <dbReference type="EMBL" id="EDV28943.1"/>
    </source>
</evidence>
<dbReference type="InterPro" id="IPR045357">
    <property type="entry name" value="Aminopeptidase_N-like_N"/>
</dbReference>
<sequence>MILLALFITAAARHHKSQTSSQKHGHSRVTPSPTLPFPYKSFRLPAYIRPNHYLIDLRPNYDQLTTAGNVSINVTSSKKSNFIILHKKHVNILDVKVSELNSKKDIKVIKTDEYHKYNFYYIKLEHYLQPNKGYLIHVRFTSQIKTKVLHGLYRSHYRAASGMTRYLYSTHLEATHAREIFPCFDEPAMKAIFTLTITSPPGYTAISNSEIHKKKVLQNNYTLNEFHPTPPMSTYLVALVVSDFKNLEGRTINNVRVRTWANPLMYKYTNYSLHVTMKVIPFYGKTFGVAYPLPKMDLVAIPEFAAGAMENWGLILYRETSMIYNKWVNTLRTKQWVTVVVAHELAHQWFGNLVTMKWWSDIWLNEGFAAFMEHVGTNHVAPEFQMMKQFLLRNFRRAQYADSLPTIHPLVSTATNSDQIESLFDSISYKKGSCLIRMVRDYLGIPNFNQGIRHYLSTYKYKNADHNNLWQALQWASHGKVNISSMMSTWALQPGYPVVTLGSHNNNGTATISQQRFLSVRKSKSGDYGSITASSLWHIPISFQTKNNRTGKFMLLKRADIFPWKNTDGWIKLNSNQIGYFTVNYNIQNWNSLTDQLKKDFLVFNDIDRYQLLGDTYMLARPGLLTIKVFLNMTTYLFKEKNYLPLYAGLYSLSVIKQAMSYNKIIHQKFEAYIYRLIRPQIQRLGWKHQASYLQSKLQHLILVYGVHYNDSTIKSYSLSAYHQWVYNNTRLPTKFRSLILSVAMKYGGQPAEKVMMDKYLHTSSSSMKRLYFAIMATSKDPTFLNKLLVMTLDPSKVRIEETVTYMSSVARNSVGSKLCWEFYKKHFQIIHKRYNSESFSLSHLMNSLTSRFNTEAQYKEVKDFYRVHNNVGVAKSTIPIILSKIRARIDWKILNEADVIQWANKHLT</sequence>
<dbReference type="FunFam" id="1.25.50.20:FF:000005">
    <property type="entry name" value="Aminopeptidase N-like protein"/>
    <property type="match status" value="1"/>
</dbReference>
<dbReference type="eggNOG" id="KOG1046">
    <property type="taxonomic scope" value="Eukaryota"/>
</dbReference>
<evidence type="ECO:0000256" key="9">
    <source>
        <dbReference type="PIRSR" id="PIRSR634016-3"/>
    </source>
</evidence>
<keyword evidence="3 11" id="KW-0645">Protease</keyword>
<gene>
    <name evidence="15" type="ORF">TRIADDRAFT_37002</name>
</gene>
<comment type="similarity">
    <text evidence="1 11">Belongs to the peptidase M1 family.</text>
</comment>
<evidence type="ECO:0000259" key="12">
    <source>
        <dbReference type="Pfam" id="PF01433"/>
    </source>
</evidence>
<evidence type="ECO:0000256" key="7">
    <source>
        <dbReference type="ARBA" id="ARBA00023049"/>
    </source>
</evidence>
<dbReference type="FunFam" id="1.10.390.10:FF:000006">
    <property type="entry name" value="Puromycin-sensitive aminopeptidase"/>
    <property type="match status" value="1"/>
</dbReference>
<dbReference type="FunFam" id="2.60.40.1730:FF:000013">
    <property type="entry name" value="Aminopeptidase"/>
    <property type="match status" value="1"/>
</dbReference>
<feature type="domain" description="Aminopeptidase N-like N-terminal" evidence="14">
    <location>
        <begin position="50"/>
        <end position="236"/>
    </location>
</feature>
<evidence type="ECO:0000256" key="8">
    <source>
        <dbReference type="PIRSR" id="PIRSR634016-1"/>
    </source>
</evidence>
<organism evidence="15 16">
    <name type="scientific">Trichoplax adhaerens</name>
    <name type="common">Trichoplax reptans</name>
    <dbReference type="NCBI Taxonomy" id="10228"/>
    <lineage>
        <taxon>Eukaryota</taxon>
        <taxon>Metazoa</taxon>
        <taxon>Placozoa</taxon>
        <taxon>Uniplacotomia</taxon>
        <taxon>Trichoplacea</taxon>
        <taxon>Trichoplacidae</taxon>
        <taxon>Trichoplax</taxon>
    </lineage>
</organism>
<feature type="site" description="Transition state stabilizer" evidence="10">
    <location>
        <position position="429"/>
    </location>
</feature>
<keyword evidence="2 11" id="KW-0031">Aminopeptidase</keyword>
<dbReference type="Proteomes" id="UP000009022">
    <property type="component" value="Unassembled WGS sequence"/>
</dbReference>
<dbReference type="SUPFAM" id="SSF63737">
    <property type="entry name" value="Leukotriene A4 hydrolase N-terminal domain"/>
    <property type="match status" value="1"/>
</dbReference>
<dbReference type="Gene3D" id="1.25.50.20">
    <property type="match status" value="1"/>
</dbReference>
<dbReference type="CDD" id="cd09601">
    <property type="entry name" value="M1_APN-Q_like"/>
    <property type="match status" value="1"/>
</dbReference>
<dbReference type="InterPro" id="IPR024571">
    <property type="entry name" value="ERAP1-like_C_dom"/>
</dbReference>
<keyword evidence="6 9" id="KW-0862">Zinc</keyword>
<dbReference type="Pfam" id="PF17900">
    <property type="entry name" value="Peptidase_M1_N"/>
    <property type="match status" value="1"/>
</dbReference>
<dbReference type="InParanoid" id="B3RHY3"/>
<dbReference type="Pfam" id="PF01433">
    <property type="entry name" value="Peptidase_M1"/>
    <property type="match status" value="1"/>
</dbReference>
<dbReference type="InterPro" id="IPR034016">
    <property type="entry name" value="M1_APN-typ"/>
</dbReference>
<feature type="active site" description="Proton acceptor" evidence="8">
    <location>
        <position position="344"/>
    </location>
</feature>
<dbReference type="SUPFAM" id="SSF55486">
    <property type="entry name" value="Metalloproteases ('zincins'), catalytic domain"/>
    <property type="match status" value="1"/>
</dbReference>
<accession>B3RHY3</accession>
<dbReference type="KEGG" id="tad:TRIADDRAFT_37002"/>
<dbReference type="PANTHER" id="PTHR11533">
    <property type="entry name" value="PROTEASE M1 ZINC METALLOPROTEASE"/>
    <property type="match status" value="1"/>
</dbReference>
<dbReference type="EMBL" id="DS985241">
    <property type="protein sequence ID" value="EDV28943.1"/>
    <property type="molecule type" value="Genomic_DNA"/>
</dbReference>
<keyword evidence="5 11" id="KW-0378">Hydrolase</keyword>
<dbReference type="CTD" id="6749360"/>
<keyword evidence="7 11" id="KW-0482">Metalloprotease</keyword>
<dbReference type="OMA" id="TKIVFHE"/>
<evidence type="ECO:0000256" key="1">
    <source>
        <dbReference type="ARBA" id="ARBA00010136"/>
    </source>
</evidence>
<dbReference type="HOGENOM" id="CLU_003705_2_0_1"/>
<dbReference type="PANTHER" id="PTHR11533:SF299">
    <property type="entry name" value="AMINOPEPTIDASE"/>
    <property type="match status" value="1"/>
</dbReference>
<evidence type="ECO:0000256" key="6">
    <source>
        <dbReference type="ARBA" id="ARBA00022833"/>
    </source>
</evidence>
<dbReference type="Pfam" id="PF11838">
    <property type="entry name" value="ERAP1_C"/>
    <property type="match status" value="1"/>
</dbReference>
<proteinExistence type="inferred from homology"/>
<dbReference type="OrthoDB" id="10031169at2759"/>
<dbReference type="PhylomeDB" id="B3RHY3"/>
<evidence type="ECO:0000259" key="14">
    <source>
        <dbReference type="Pfam" id="PF17900"/>
    </source>
</evidence>
<dbReference type="InterPro" id="IPR014782">
    <property type="entry name" value="Peptidase_M1_dom"/>
</dbReference>
<feature type="domain" description="ERAP1-like C-terminal" evidence="13">
    <location>
        <begin position="570"/>
        <end position="877"/>
    </location>
</feature>
<keyword evidence="4 9" id="KW-0479">Metal-binding</keyword>
<feature type="domain" description="Peptidase M1 membrane alanine aminopeptidase" evidence="12">
    <location>
        <begin position="271"/>
        <end position="490"/>
    </location>
</feature>
<dbReference type="InterPro" id="IPR050344">
    <property type="entry name" value="Peptidase_M1_aminopeptidases"/>
</dbReference>
<evidence type="ECO:0000259" key="13">
    <source>
        <dbReference type="Pfam" id="PF11838"/>
    </source>
</evidence>
<evidence type="ECO:0000256" key="4">
    <source>
        <dbReference type="ARBA" id="ARBA00022723"/>
    </source>
</evidence>
<feature type="binding site" evidence="9">
    <location>
        <position position="343"/>
    </location>
    <ligand>
        <name>Zn(2+)</name>
        <dbReference type="ChEBI" id="CHEBI:29105"/>
        <note>catalytic</note>
    </ligand>
</feature>
<dbReference type="PRINTS" id="PR00756">
    <property type="entry name" value="ALADIPTASE"/>
</dbReference>
<dbReference type="Gene3D" id="1.10.390.10">
    <property type="entry name" value="Neutral Protease Domain 2"/>
    <property type="match status" value="1"/>
</dbReference>
<dbReference type="FunFam" id="2.60.40.1910:FF:000006">
    <property type="entry name" value="Aminopeptidase"/>
    <property type="match status" value="1"/>
</dbReference>
<dbReference type="GeneID" id="6749360"/>
<reference evidence="15 16" key="1">
    <citation type="journal article" date="2008" name="Nature">
        <title>The Trichoplax genome and the nature of placozoans.</title>
        <authorList>
            <person name="Srivastava M."/>
            <person name="Begovic E."/>
            <person name="Chapman J."/>
            <person name="Putnam N.H."/>
            <person name="Hellsten U."/>
            <person name="Kawashima T."/>
            <person name="Kuo A."/>
            <person name="Mitros T."/>
            <person name="Salamov A."/>
            <person name="Carpenter M.L."/>
            <person name="Signorovitch A.Y."/>
            <person name="Moreno M.A."/>
            <person name="Kamm K."/>
            <person name="Grimwood J."/>
            <person name="Schmutz J."/>
            <person name="Shapiro H."/>
            <person name="Grigoriev I.V."/>
            <person name="Buss L.W."/>
            <person name="Schierwater B."/>
            <person name="Dellaporta S.L."/>
            <person name="Rokhsar D.S."/>
        </authorList>
    </citation>
    <scope>NUCLEOTIDE SEQUENCE [LARGE SCALE GENOMIC DNA]</scope>
    <source>
        <strain evidence="15 16">Grell-BS-1999</strain>
    </source>
</reference>
<dbReference type="GO" id="GO:0008270">
    <property type="term" value="F:zinc ion binding"/>
    <property type="evidence" value="ECO:0007669"/>
    <property type="project" value="UniProtKB-UniRule"/>
</dbReference>
<dbReference type="InterPro" id="IPR042097">
    <property type="entry name" value="Aminopeptidase_N-like_N_sf"/>
</dbReference>
<dbReference type="InterPro" id="IPR027268">
    <property type="entry name" value="Peptidase_M4/M1_CTD_sf"/>
</dbReference>
<evidence type="ECO:0000313" key="16">
    <source>
        <dbReference type="Proteomes" id="UP000009022"/>
    </source>
</evidence>
<dbReference type="AlphaFoldDB" id="B3RHY3"/>
<name>B3RHY3_TRIAD</name>